<accession>A0A813X3Z2</accession>
<dbReference type="PROSITE" id="PS50068">
    <property type="entry name" value="LDLRA_2"/>
    <property type="match status" value="1"/>
</dbReference>
<comment type="caution">
    <text evidence="2">Lacks conserved residue(s) required for the propagation of feature annotation.</text>
</comment>
<proteinExistence type="predicted"/>
<evidence type="ECO:0000256" key="1">
    <source>
        <dbReference type="ARBA" id="ARBA00023157"/>
    </source>
</evidence>
<name>A0A813X3Z2_9BILA</name>
<evidence type="ECO:0000313" key="5">
    <source>
        <dbReference type="EMBL" id="CAF0864887.1"/>
    </source>
</evidence>
<dbReference type="PROSITE" id="PS50026">
    <property type="entry name" value="EGF_3"/>
    <property type="match status" value="2"/>
</dbReference>
<dbReference type="InterPro" id="IPR000742">
    <property type="entry name" value="EGF"/>
</dbReference>
<protein>
    <recommendedName>
        <fullName evidence="4">EGF-like domain-containing protein</fullName>
    </recommendedName>
</protein>
<dbReference type="InterPro" id="IPR002172">
    <property type="entry name" value="LDrepeatLR_classA_rpt"/>
</dbReference>
<dbReference type="CDD" id="cd00054">
    <property type="entry name" value="EGF_CA"/>
    <property type="match status" value="1"/>
</dbReference>
<dbReference type="InterPro" id="IPR050906">
    <property type="entry name" value="Notch_signaling"/>
</dbReference>
<dbReference type="EMBL" id="CAJNOO010000224">
    <property type="protein sequence ID" value="CAF0864887.1"/>
    <property type="molecule type" value="Genomic_DNA"/>
</dbReference>
<dbReference type="PANTHER" id="PTHR24044">
    <property type="entry name" value="NOTCH LIGAND FAMILY MEMBER"/>
    <property type="match status" value="1"/>
</dbReference>
<dbReference type="OrthoDB" id="2019384at2759"/>
<comment type="caution">
    <text evidence="5">The sequence shown here is derived from an EMBL/GenBank/DDBJ whole genome shotgun (WGS) entry which is preliminary data.</text>
</comment>
<dbReference type="PANTHER" id="PTHR24044:SF420">
    <property type="entry name" value="DELTA AND NOTCH-LIKE EPIDERMAL GROWTH FACTOR-RELATED RECEPTOR ISOFORM X1"/>
    <property type="match status" value="1"/>
</dbReference>
<keyword evidence="2" id="KW-0245">EGF-like domain</keyword>
<feature type="disulfide bond" evidence="2">
    <location>
        <begin position="470"/>
        <end position="480"/>
    </location>
</feature>
<dbReference type="SUPFAM" id="SSF57196">
    <property type="entry name" value="EGF/Laminin"/>
    <property type="match status" value="2"/>
</dbReference>
<dbReference type="SMART" id="SM00181">
    <property type="entry name" value="EGF"/>
    <property type="match status" value="3"/>
</dbReference>
<dbReference type="Gene3D" id="2.10.25.10">
    <property type="entry name" value="Laminin"/>
    <property type="match status" value="2"/>
</dbReference>
<gene>
    <name evidence="5" type="ORF">RFH988_LOCUS7163</name>
</gene>
<feature type="disulfide bond" evidence="2">
    <location>
        <begin position="495"/>
        <end position="504"/>
    </location>
</feature>
<feature type="disulfide bond" evidence="2">
    <location>
        <begin position="578"/>
        <end position="587"/>
    </location>
</feature>
<dbReference type="Pfam" id="PF00008">
    <property type="entry name" value="EGF"/>
    <property type="match status" value="1"/>
</dbReference>
<evidence type="ECO:0000313" key="6">
    <source>
        <dbReference type="Proteomes" id="UP000663882"/>
    </source>
</evidence>
<evidence type="ECO:0000256" key="3">
    <source>
        <dbReference type="PROSITE-ProRule" id="PRU00124"/>
    </source>
</evidence>
<feature type="domain" description="EGF-like" evidence="4">
    <location>
        <begin position="543"/>
        <end position="588"/>
    </location>
</feature>
<dbReference type="Proteomes" id="UP000663882">
    <property type="component" value="Unassembled WGS sequence"/>
</dbReference>
<dbReference type="PRINTS" id="PR00261">
    <property type="entry name" value="LDLRECEPTOR"/>
</dbReference>
<feature type="domain" description="EGF-like" evidence="4">
    <location>
        <begin position="466"/>
        <end position="505"/>
    </location>
</feature>
<reference evidence="5" key="1">
    <citation type="submission" date="2021-02" db="EMBL/GenBank/DDBJ databases">
        <authorList>
            <person name="Nowell W R."/>
        </authorList>
    </citation>
    <scope>NUCLEOTIDE SEQUENCE</scope>
</reference>
<dbReference type="AlphaFoldDB" id="A0A813X3Z2"/>
<evidence type="ECO:0000259" key="4">
    <source>
        <dbReference type="PROSITE" id="PS50026"/>
    </source>
</evidence>
<sequence length="799" mass="91836">MPNMYRCVNSSKCISKYRLNDGISDCYFDDDEKYLETENICSPTSNIKCYECTSKSKSIHYNRLKDGLCDCPHYCDDEVPIDHIVDIQEHISFQTICDGFTELLPIMIDGQNETDETNCGQWVCDNIYTRCDDIWNCPNGADELNCPNLCVPNCTSNEHTCVSPKGNEFMCLPIEKANGGVVDCLGATDEPHICRVYRLLRKPPTFYCENRGDFNCINHVLLCNNQSECNNNEDERFCSKHSNYTNPREGVCGQPLFIRSEIEEFLCRKFSSDAFKRNKVYFKLYQNEQSIVSTKNSVSTRILPPPNQNKNLQQRCNRGMDMRVWLGDKDNSTTTTCLCPPSYYGDTCQYQNQRVSLTLQVQPSPEIGRVPLAIVLLLIDDDEKLINSYEQFTYVTKRDCKKKFNIYFLYSTKPKNPAKNYSIHIDIYEKRSTFRYYASWLISLNFNFMPVQRTAVRITIPQLRIDGENCADPFCIHGQCIKYVDGVQKRTFCRCNQGWSGRNCTIPQVCTCSSDSLCVGISASNRSVCVCPLGKFGSRCLIENQACRSVPYATCKNGGQCIPNDERASFDNPVTCSCPEGFSGDRCEKKATEIQISFHKKIVIPQVIFVHFIYALYSRPPVRRTTFKKIPIYQTSVTIYSTEPFHLVFLEFSNKTYYLFVIQKEYVESATINKTVDPSHRCPHISELFNATVAQSHLLKRIKYYHVPCQSSSLLCFYDDIHLCLCTNDGRQRVANCLEFHHRMKYNCLGQDICKNGAECFIDNPNCPQSFMCQCPECFHGEYPLHFILYDTLETILEN</sequence>
<feature type="disulfide bond" evidence="3">
    <location>
        <begin position="223"/>
        <end position="238"/>
    </location>
</feature>
<dbReference type="SMART" id="SM00192">
    <property type="entry name" value="LDLa"/>
    <property type="match status" value="4"/>
</dbReference>
<organism evidence="5 6">
    <name type="scientific">Rotaria sordida</name>
    <dbReference type="NCBI Taxonomy" id="392033"/>
    <lineage>
        <taxon>Eukaryota</taxon>
        <taxon>Metazoa</taxon>
        <taxon>Spiralia</taxon>
        <taxon>Gnathifera</taxon>
        <taxon>Rotifera</taxon>
        <taxon>Eurotatoria</taxon>
        <taxon>Bdelloidea</taxon>
        <taxon>Philodinida</taxon>
        <taxon>Philodinidae</taxon>
        <taxon>Rotaria</taxon>
    </lineage>
</organism>
<keyword evidence="1 2" id="KW-1015">Disulfide bond</keyword>
<dbReference type="PROSITE" id="PS01186">
    <property type="entry name" value="EGF_2"/>
    <property type="match status" value="2"/>
</dbReference>
<evidence type="ECO:0000256" key="2">
    <source>
        <dbReference type="PROSITE-ProRule" id="PRU00076"/>
    </source>
</evidence>
<dbReference type="PROSITE" id="PS00022">
    <property type="entry name" value="EGF_1"/>
    <property type="match status" value="3"/>
</dbReference>